<dbReference type="Proteomes" id="UP001497602">
    <property type="component" value="Unassembled WGS sequence"/>
</dbReference>
<protein>
    <submittedName>
        <fullName evidence="2">Acylglycerol lipase</fullName>
        <ecNumber evidence="2">3.1.1.23</ecNumber>
    </submittedName>
</protein>
<dbReference type="PANTHER" id="PTHR11614">
    <property type="entry name" value="PHOSPHOLIPASE-RELATED"/>
    <property type="match status" value="1"/>
</dbReference>
<accession>A0ABM9PME8</accession>
<dbReference type="Gene3D" id="3.40.50.1820">
    <property type="entry name" value="alpha/beta hydrolase"/>
    <property type="match status" value="1"/>
</dbReference>
<dbReference type="InterPro" id="IPR000073">
    <property type="entry name" value="AB_hydrolase_1"/>
</dbReference>
<evidence type="ECO:0000313" key="2">
    <source>
        <dbReference type="EMBL" id="CAL2106869.1"/>
    </source>
</evidence>
<evidence type="ECO:0000259" key="1">
    <source>
        <dbReference type="Pfam" id="PF12146"/>
    </source>
</evidence>
<keyword evidence="2" id="KW-0378">Hydrolase</keyword>
<feature type="domain" description="Serine aminopeptidase S33" evidence="1">
    <location>
        <begin position="24"/>
        <end position="255"/>
    </location>
</feature>
<proteinExistence type="predicted"/>
<organism evidence="2 3">
    <name type="scientific">Tenacibaculum vairaonense</name>
    <dbReference type="NCBI Taxonomy" id="3137860"/>
    <lineage>
        <taxon>Bacteria</taxon>
        <taxon>Pseudomonadati</taxon>
        <taxon>Bacteroidota</taxon>
        <taxon>Flavobacteriia</taxon>
        <taxon>Flavobacteriales</taxon>
        <taxon>Flavobacteriaceae</taxon>
        <taxon>Tenacibaculum</taxon>
    </lineage>
</organism>
<gene>
    <name evidence="2" type="ORF">T190115A13A_20149</name>
</gene>
<reference evidence="2 3" key="1">
    <citation type="submission" date="2024-05" db="EMBL/GenBank/DDBJ databases">
        <authorList>
            <person name="Duchaud E."/>
        </authorList>
    </citation>
    <scope>NUCLEOTIDE SEQUENCE [LARGE SCALE GENOMIC DNA]</scope>
    <source>
        <strain evidence="2">Ena-SAMPLE-TAB-13-05-2024-13:56:06:370-140305</strain>
    </source>
</reference>
<keyword evidence="3" id="KW-1185">Reference proteome</keyword>
<dbReference type="InterPro" id="IPR051044">
    <property type="entry name" value="MAG_DAG_Lipase"/>
</dbReference>
<dbReference type="RefSeq" id="WP_348705493.1">
    <property type="nucleotide sequence ID" value="NZ_CAXIYA010000033.1"/>
</dbReference>
<dbReference type="InterPro" id="IPR029058">
    <property type="entry name" value="AB_hydrolase_fold"/>
</dbReference>
<sequence>MIHKEFNFNYHKTTFFGQYWKPESIKAIIVIIHGMGEHSGRYAHVAQKLAENQFGVIAFDHFGHGKTKGKRGHNPGYEYVLESISILIDKANDFFESKPIFLYGHSMGGNATINFTLRKKHQLSGLIATSPFLKLAFQPPKWKLSLGKVMQKIAPSITLGNEIETQNISRDKIEVKKYIDDPLVHDKISPNYSLTFIDSGQWAIENASLLKTPTLLLHGTSDKIIDHKGTKEFADNTNYATIKLYDGGYHELHNDLCKEEMLNNIIDWLNKQLETNA</sequence>
<dbReference type="EMBL" id="CAXJRC010000022">
    <property type="protein sequence ID" value="CAL2106869.1"/>
    <property type="molecule type" value="Genomic_DNA"/>
</dbReference>
<evidence type="ECO:0000313" key="3">
    <source>
        <dbReference type="Proteomes" id="UP001497602"/>
    </source>
</evidence>
<dbReference type="EC" id="3.1.1.23" evidence="2"/>
<dbReference type="InterPro" id="IPR022742">
    <property type="entry name" value="Hydrolase_4"/>
</dbReference>
<dbReference type="GO" id="GO:0047372">
    <property type="term" value="F:monoacylglycerol lipase activity"/>
    <property type="evidence" value="ECO:0007669"/>
    <property type="project" value="UniProtKB-EC"/>
</dbReference>
<name>A0ABM9PME8_9FLAO</name>
<dbReference type="PRINTS" id="PR00111">
    <property type="entry name" value="ABHYDROLASE"/>
</dbReference>
<dbReference type="SUPFAM" id="SSF53474">
    <property type="entry name" value="alpha/beta-Hydrolases"/>
    <property type="match status" value="1"/>
</dbReference>
<comment type="caution">
    <text evidence="2">The sequence shown here is derived from an EMBL/GenBank/DDBJ whole genome shotgun (WGS) entry which is preliminary data.</text>
</comment>
<dbReference type="Pfam" id="PF12146">
    <property type="entry name" value="Hydrolase_4"/>
    <property type="match status" value="1"/>
</dbReference>